<dbReference type="GO" id="GO:0016788">
    <property type="term" value="F:hydrolase activity, acting on ester bonds"/>
    <property type="evidence" value="ECO:0007669"/>
    <property type="project" value="UniProtKB-UniRule"/>
</dbReference>
<evidence type="ECO:0000256" key="1">
    <source>
        <dbReference type="ARBA" id="ARBA00022490"/>
    </source>
</evidence>
<keyword evidence="4 5" id="KW-0378">Hydrolase</keyword>
<dbReference type="GO" id="GO:0000967">
    <property type="term" value="P:rRNA 5'-end processing"/>
    <property type="evidence" value="ECO:0007669"/>
    <property type="project" value="UniProtKB-UniRule"/>
</dbReference>
<dbReference type="Pfam" id="PF03652">
    <property type="entry name" value="RuvX"/>
    <property type="match status" value="1"/>
</dbReference>
<comment type="subcellular location">
    <subcellularLocation>
        <location evidence="5">Cytoplasm</location>
    </subcellularLocation>
</comment>
<dbReference type="SUPFAM" id="SSF53098">
    <property type="entry name" value="Ribonuclease H-like"/>
    <property type="match status" value="1"/>
</dbReference>
<evidence type="ECO:0000313" key="8">
    <source>
        <dbReference type="Proteomes" id="UP000034591"/>
    </source>
</evidence>
<keyword evidence="1 5" id="KW-0963">Cytoplasm</keyword>
<comment type="similarity">
    <text evidence="5">Belongs to the YqgF HJR family.</text>
</comment>
<dbReference type="STRING" id="1618545.US53_C0004G0003"/>
<dbReference type="PANTHER" id="PTHR33317">
    <property type="entry name" value="POLYNUCLEOTIDYL TRANSFERASE, RIBONUCLEASE H-LIKE SUPERFAMILY PROTEIN"/>
    <property type="match status" value="1"/>
</dbReference>
<accession>A0A0G0JMF9</accession>
<gene>
    <name evidence="7" type="ORF">US53_C0004G0003</name>
</gene>
<dbReference type="Proteomes" id="UP000034591">
    <property type="component" value="Unassembled WGS sequence"/>
</dbReference>
<dbReference type="SMART" id="SM00732">
    <property type="entry name" value="YqgFc"/>
    <property type="match status" value="1"/>
</dbReference>
<dbReference type="HAMAP" id="MF_00651">
    <property type="entry name" value="Nuclease_YqgF"/>
    <property type="match status" value="1"/>
</dbReference>
<dbReference type="Gene3D" id="3.30.420.140">
    <property type="entry name" value="YqgF/RNase H-like domain"/>
    <property type="match status" value="1"/>
</dbReference>
<dbReference type="GO" id="GO:0005829">
    <property type="term" value="C:cytosol"/>
    <property type="evidence" value="ECO:0007669"/>
    <property type="project" value="TreeGrafter"/>
</dbReference>
<dbReference type="EMBL" id="LBTI01000004">
    <property type="protein sequence ID" value="KKQ37999.1"/>
    <property type="molecule type" value="Genomic_DNA"/>
</dbReference>
<evidence type="ECO:0000313" key="7">
    <source>
        <dbReference type="EMBL" id="KKQ37999.1"/>
    </source>
</evidence>
<evidence type="ECO:0000256" key="3">
    <source>
        <dbReference type="ARBA" id="ARBA00022722"/>
    </source>
</evidence>
<keyword evidence="3 5" id="KW-0540">Nuclease</keyword>
<sequence>MNKLNAILGIDYGRRKIGISIAYEMLAQAYGVIRYETTEEAINKLKGIIKKEDIGKIVVGISEGRMANETRGFVKKLGTESKIKIVFQDETLSTRLAQSLSIQAKIRRKKRRLMEDAYAATIILQDYLDLKS</sequence>
<dbReference type="AlphaFoldDB" id="A0A0G0JMF9"/>
<organism evidence="7 8">
    <name type="scientific">Candidatus Woesebacteria bacterium GW2011_GWA1_37_7</name>
    <dbReference type="NCBI Taxonomy" id="1618545"/>
    <lineage>
        <taxon>Bacteria</taxon>
        <taxon>Candidatus Woeseibacteriota</taxon>
    </lineage>
</organism>
<dbReference type="CDD" id="cd16964">
    <property type="entry name" value="YqgF"/>
    <property type="match status" value="1"/>
</dbReference>
<dbReference type="NCBIfam" id="TIGR00250">
    <property type="entry name" value="RNAse_H_YqgF"/>
    <property type="match status" value="1"/>
</dbReference>
<reference evidence="7 8" key="1">
    <citation type="journal article" date="2015" name="Nature">
        <title>rRNA introns, odd ribosomes, and small enigmatic genomes across a large radiation of phyla.</title>
        <authorList>
            <person name="Brown C.T."/>
            <person name="Hug L.A."/>
            <person name="Thomas B.C."/>
            <person name="Sharon I."/>
            <person name="Castelle C.J."/>
            <person name="Singh A."/>
            <person name="Wilkins M.J."/>
            <person name="Williams K.H."/>
            <person name="Banfield J.F."/>
        </authorList>
    </citation>
    <scope>NUCLEOTIDE SEQUENCE [LARGE SCALE GENOMIC DNA]</scope>
</reference>
<dbReference type="InterPro" id="IPR012337">
    <property type="entry name" value="RNaseH-like_sf"/>
</dbReference>
<protein>
    <recommendedName>
        <fullName evidence="5">Putative pre-16S rRNA nuclease</fullName>
        <ecNumber evidence="5">3.1.-.-</ecNumber>
    </recommendedName>
</protein>
<keyword evidence="2 5" id="KW-0690">Ribosome biogenesis</keyword>
<dbReference type="EC" id="3.1.-.-" evidence="5"/>
<dbReference type="GO" id="GO:0004518">
    <property type="term" value="F:nuclease activity"/>
    <property type="evidence" value="ECO:0007669"/>
    <property type="project" value="UniProtKB-KW"/>
</dbReference>
<evidence type="ECO:0000259" key="6">
    <source>
        <dbReference type="SMART" id="SM00732"/>
    </source>
</evidence>
<dbReference type="InterPro" id="IPR005227">
    <property type="entry name" value="YqgF"/>
</dbReference>
<proteinExistence type="inferred from homology"/>
<evidence type="ECO:0000256" key="2">
    <source>
        <dbReference type="ARBA" id="ARBA00022517"/>
    </source>
</evidence>
<evidence type="ECO:0000256" key="4">
    <source>
        <dbReference type="ARBA" id="ARBA00022801"/>
    </source>
</evidence>
<dbReference type="InterPro" id="IPR037027">
    <property type="entry name" value="YqgF/RNaseH-like_dom_sf"/>
</dbReference>
<name>A0A0G0JMF9_9BACT</name>
<feature type="domain" description="YqgF/RNase H-like" evidence="6">
    <location>
        <begin position="5"/>
        <end position="97"/>
    </location>
</feature>
<dbReference type="PANTHER" id="PTHR33317:SF4">
    <property type="entry name" value="POLYNUCLEOTIDYL TRANSFERASE, RIBONUCLEASE H-LIKE SUPERFAMILY PROTEIN"/>
    <property type="match status" value="1"/>
</dbReference>
<evidence type="ECO:0000256" key="5">
    <source>
        <dbReference type="HAMAP-Rule" id="MF_00651"/>
    </source>
</evidence>
<comment type="function">
    <text evidence="5">Could be a nuclease involved in processing of the 5'-end of pre-16S rRNA.</text>
</comment>
<dbReference type="InterPro" id="IPR006641">
    <property type="entry name" value="YqgF/RNaseH-like_dom"/>
</dbReference>
<comment type="caution">
    <text evidence="7">The sequence shown here is derived from an EMBL/GenBank/DDBJ whole genome shotgun (WGS) entry which is preliminary data.</text>
</comment>